<accession>A0A9P6CV60</accession>
<organism evidence="1 2">
    <name type="scientific">Pholiota conissans</name>
    <dbReference type="NCBI Taxonomy" id="109636"/>
    <lineage>
        <taxon>Eukaryota</taxon>
        <taxon>Fungi</taxon>
        <taxon>Dikarya</taxon>
        <taxon>Basidiomycota</taxon>
        <taxon>Agaricomycotina</taxon>
        <taxon>Agaricomycetes</taxon>
        <taxon>Agaricomycetidae</taxon>
        <taxon>Agaricales</taxon>
        <taxon>Agaricineae</taxon>
        <taxon>Strophariaceae</taxon>
        <taxon>Pholiota</taxon>
    </lineage>
</organism>
<name>A0A9P6CV60_9AGAR</name>
<sequence length="238" mass="26868">MSSQEYSTTSSKVGDIQPIKTIDRVKSYSPLPHPFAFGGPRPARPNPNSMETFQLKKLPPISEYSYITSWAITKVGDASGEFHFTLCMEPSLTTIFKGLNEVGRIYWDFLEHKPFVFAKGVFSPPMPVNSFFQLSEDETYRDMYYACRPYSWCPVEIEGSKMRSVFLYSRGGSQEGFHAKAEQARVYCNPVDGGLLFDITHEARAAGLMLPCIIYCAQVYKKDGPSLKLQCSEISFPQ</sequence>
<dbReference type="Proteomes" id="UP000807469">
    <property type="component" value="Unassembled WGS sequence"/>
</dbReference>
<proteinExistence type="predicted"/>
<comment type="caution">
    <text evidence="1">The sequence shown here is derived from an EMBL/GenBank/DDBJ whole genome shotgun (WGS) entry which is preliminary data.</text>
</comment>
<reference evidence="1" key="1">
    <citation type="submission" date="2020-11" db="EMBL/GenBank/DDBJ databases">
        <authorList>
            <consortium name="DOE Joint Genome Institute"/>
            <person name="Ahrendt S."/>
            <person name="Riley R."/>
            <person name="Andreopoulos W."/>
            <person name="Labutti K."/>
            <person name="Pangilinan J."/>
            <person name="Ruiz-Duenas F.J."/>
            <person name="Barrasa J.M."/>
            <person name="Sanchez-Garcia M."/>
            <person name="Camarero S."/>
            <person name="Miyauchi S."/>
            <person name="Serrano A."/>
            <person name="Linde D."/>
            <person name="Babiker R."/>
            <person name="Drula E."/>
            <person name="Ayuso-Fernandez I."/>
            <person name="Pacheco R."/>
            <person name="Padilla G."/>
            <person name="Ferreira P."/>
            <person name="Barriuso J."/>
            <person name="Kellner H."/>
            <person name="Castanera R."/>
            <person name="Alfaro M."/>
            <person name="Ramirez L."/>
            <person name="Pisabarro A.G."/>
            <person name="Kuo A."/>
            <person name="Tritt A."/>
            <person name="Lipzen A."/>
            <person name="He G."/>
            <person name="Yan M."/>
            <person name="Ng V."/>
            <person name="Cullen D."/>
            <person name="Martin F."/>
            <person name="Rosso M.-N."/>
            <person name="Henrissat B."/>
            <person name="Hibbett D."/>
            <person name="Martinez A.T."/>
            <person name="Grigoriev I.V."/>
        </authorList>
    </citation>
    <scope>NUCLEOTIDE SEQUENCE</scope>
    <source>
        <strain evidence="1">CIRM-BRFM 674</strain>
    </source>
</reference>
<evidence type="ECO:0000313" key="2">
    <source>
        <dbReference type="Proteomes" id="UP000807469"/>
    </source>
</evidence>
<dbReference type="AlphaFoldDB" id="A0A9P6CV60"/>
<keyword evidence="2" id="KW-1185">Reference proteome</keyword>
<evidence type="ECO:0000313" key="1">
    <source>
        <dbReference type="EMBL" id="KAF9473258.1"/>
    </source>
</evidence>
<dbReference type="EMBL" id="MU155457">
    <property type="protein sequence ID" value="KAF9473258.1"/>
    <property type="molecule type" value="Genomic_DNA"/>
</dbReference>
<protein>
    <submittedName>
        <fullName evidence="1">Uncharacterized protein</fullName>
    </submittedName>
</protein>
<gene>
    <name evidence="1" type="ORF">BDN70DRAFT_899908</name>
</gene>